<dbReference type="InterPro" id="IPR000643">
    <property type="entry name" value="Iodothyronine_deiodinase"/>
</dbReference>
<protein>
    <submittedName>
        <fullName evidence="1">Thyroxine 5'-deiodinase</fullName>
    </submittedName>
</protein>
<evidence type="ECO:0000313" key="2">
    <source>
        <dbReference type="Proteomes" id="UP000001396"/>
    </source>
</evidence>
<accession>D3BVN1</accession>
<dbReference type="EMBL" id="ADBJ01000063">
    <property type="protein sequence ID" value="EFA74534.1"/>
    <property type="molecule type" value="Genomic_DNA"/>
</dbReference>
<dbReference type="Gene3D" id="3.40.30.10">
    <property type="entry name" value="Glutaredoxin"/>
    <property type="match status" value="1"/>
</dbReference>
<dbReference type="GeneID" id="31355566"/>
<dbReference type="Pfam" id="PF00837">
    <property type="entry name" value="T4_deiodinase"/>
    <property type="match status" value="1"/>
</dbReference>
<dbReference type="AlphaFoldDB" id="D3BVN1"/>
<reference evidence="1 2" key="1">
    <citation type="journal article" date="2011" name="Genome Res.">
        <title>Phylogeny-wide analysis of social amoeba genomes highlights ancient origins for complex intercellular communication.</title>
        <authorList>
            <person name="Heidel A.J."/>
            <person name="Lawal H.M."/>
            <person name="Felder M."/>
            <person name="Schilde C."/>
            <person name="Helps N.R."/>
            <person name="Tunggal B."/>
            <person name="Rivero F."/>
            <person name="John U."/>
            <person name="Schleicher M."/>
            <person name="Eichinger L."/>
            <person name="Platzer M."/>
            <person name="Noegel A.A."/>
            <person name="Schaap P."/>
            <person name="Gloeckner G."/>
        </authorList>
    </citation>
    <scope>NUCLEOTIDE SEQUENCE [LARGE SCALE GENOMIC DNA]</scope>
    <source>
        <strain evidence="2">ATCC 26659 / Pp 5 / PN500</strain>
    </source>
</reference>
<name>D3BVN1_HETP5</name>
<gene>
    <name evidence="1" type="ORF">PPL_00032</name>
</gene>
<dbReference type="RefSeq" id="XP_020426668.1">
    <property type="nucleotide sequence ID" value="XM_020571079.1"/>
</dbReference>
<dbReference type="InParanoid" id="D3BVN1"/>
<comment type="caution">
    <text evidence="1">The sequence shown here is derived from an EMBL/GenBank/DDBJ whole genome shotgun (WGS) entry which is preliminary data.</text>
</comment>
<keyword evidence="2" id="KW-1185">Reference proteome</keyword>
<dbReference type="Proteomes" id="UP000001396">
    <property type="component" value="Unassembled WGS sequence"/>
</dbReference>
<dbReference type="PANTHER" id="PTHR11781">
    <property type="entry name" value="IODOTHYRONINE DEIODINASE"/>
    <property type="match status" value="1"/>
</dbReference>
<dbReference type="GO" id="GO:0004800">
    <property type="term" value="F:thyroxine 5'-deiodinase activity"/>
    <property type="evidence" value="ECO:0007669"/>
    <property type="project" value="InterPro"/>
</dbReference>
<dbReference type="PANTHER" id="PTHR11781:SF22">
    <property type="entry name" value="TYPE I IODOTHYRONINE DEIODINASE"/>
    <property type="match status" value="1"/>
</dbReference>
<sequence length="208" mass="24030">MTEKIDRKESDTGSILKKDNDSFESCSGVAGQECVVNKQCDSVFENIDPVYKNGFHPSRWELLNVFFSDFWKYGFGKLSHIYTHMYPNEFAEYCQFYILYLAEMHPVDGWVIGGDEISTCYKQPKTMKERLNIVKALQEYSPVTIPYLVDLIDNGFNAKYDAIPERLFVLENKKFSYVGGPGPFKFIPEELKEYLTKRFKASALPSTN</sequence>
<proteinExistence type="predicted"/>
<evidence type="ECO:0000313" key="1">
    <source>
        <dbReference type="EMBL" id="EFA74534.1"/>
    </source>
</evidence>
<organism evidence="1 2">
    <name type="scientific">Heterostelium pallidum (strain ATCC 26659 / Pp 5 / PN500)</name>
    <name type="common">Cellular slime mold</name>
    <name type="synonym">Polysphondylium pallidum</name>
    <dbReference type="NCBI Taxonomy" id="670386"/>
    <lineage>
        <taxon>Eukaryota</taxon>
        <taxon>Amoebozoa</taxon>
        <taxon>Evosea</taxon>
        <taxon>Eumycetozoa</taxon>
        <taxon>Dictyostelia</taxon>
        <taxon>Acytosteliales</taxon>
        <taxon>Acytosteliaceae</taxon>
        <taxon>Heterostelium</taxon>
    </lineage>
</organism>